<evidence type="ECO:0000259" key="2">
    <source>
        <dbReference type="Pfam" id="PF25597"/>
    </source>
</evidence>
<sequence length="312" mass="34667">MTHSRQDFVEFRELQSPTDIQVASEQRLRVMGVGTVRFMIDSGRMIKVTEVMYVPDLDRRLLLIPSLVAKAASVESSGDGCAIRFEGRLVARVEKRDKLFVWNVVETTDEERRMPDVAASAELSPRRLWHERLRHVSNKWDAQAHACIFLGYAAGSKAYRVWGVEDERVVTTGAVVLDERLVDNYRTVVHVARQAPLELDDDVNLVQQQPVVPVTDNGGDTEMSEVEDDPVNMEVNTVPNTLVQSQHGGHEMSRRGGEEKIIPMLASIPDTTAARQLTNQASLLQSALVPSSACTGGTSLCDHPVFGPTRPR</sequence>
<accession>A0A9W7DAX8</accession>
<dbReference type="InterPro" id="IPR057670">
    <property type="entry name" value="SH3_retrovirus"/>
</dbReference>
<dbReference type="Proteomes" id="UP001165121">
    <property type="component" value="Unassembled WGS sequence"/>
</dbReference>
<dbReference type="AlphaFoldDB" id="A0A9W7DAX8"/>
<name>A0A9W7DAX8_9STRA</name>
<dbReference type="Pfam" id="PF22936">
    <property type="entry name" value="Pol_BBD"/>
    <property type="match status" value="1"/>
</dbReference>
<evidence type="ECO:0000313" key="3">
    <source>
        <dbReference type="EMBL" id="GMG17779.1"/>
    </source>
</evidence>
<evidence type="ECO:0000259" key="1">
    <source>
        <dbReference type="Pfam" id="PF22936"/>
    </source>
</evidence>
<organism evidence="3 4">
    <name type="scientific">Phytophthora fragariaefolia</name>
    <dbReference type="NCBI Taxonomy" id="1490495"/>
    <lineage>
        <taxon>Eukaryota</taxon>
        <taxon>Sar</taxon>
        <taxon>Stramenopiles</taxon>
        <taxon>Oomycota</taxon>
        <taxon>Peronosporomycetes</taxon>
        <taxon>Peronosporales</taxon>
        <taxon>Peronosporaceae</taxon>
        <taxon>Phytophthora</taxon>
    </lineage>
</organism>
<keyword evidence="4" id="KW-1185">Reference proteome</keyword>
<protein>
    <submittedName>
        <fullName evidence="3">Unnamed protein product</fullName>
    </submittedName>
</protein>
<dbReference type="Pfam" id="PF25597">
    <property type="entry name" value="SH3_retrovirus"/>
    <property type="match status" value="1"/>
</dbReference>
<evidence type="ECO:0000313" key="4">
    <source>
        <dbReference type="Proteomes" id="UP001165121"/>
    </source>
</evidence>
<dbReference type="OrthoDB" id="6761949at2759"/>
<dbReference type="EMBL" id="BSXT01019086">
    <property type="protein sequence ID" value="GMG17779.1"/>
    <property type="molecule type" value="Genomic_DNA"/>
</dbReference>
<reference evidence="3" key="1">
    <citation type="submission" date="2023-04" db="EMBL/GenBank/DDBJ databases">
        <title>Phytophthora fragariaefolia NBRC 109709.</title>
        <authorList>
            <person name="Ichikawa N."/>
            <person name="Sato H."/>
            <person name="Tonouchi N."/>
        </authorList>
    </citation>
    <scope>NUCLEOTIDE SEQUENCE</scope>
    <source>
        <strain evidence="3">NBRC 109709</strain>
    </source>
</reference>
<dbReference type="InterPro" id="IPR054722">
    <property type="entry name" value="PolX-like_BBD"/>
</dbReference>
<comment type="caution">
    <text evidence="3">The sequence shown here is derived from an EMBL/GenBank/DDBJ whole genome shotgun (WGS) entry which is preliminary data.</text>
</comment>
<feature type="domain" description="Retroviral polymerase SH3-like" evidence="2">
    <location>
        <begin position="137"/>
        <end position="184"/>
    </location>
</feature>
<gene>
    <name evidence="3" type="ORF">Pfra01_003036700</name>
</gene>
<proteinExistence type="predicted"/>
<feature type="domain" description="Retrovirus-related Pol polyprotein from transposon TNT 1-94-like beta-barrel" evidence="1">
    <location>
        <begin position="1"/>
        <end position="70"/>
    </location>
</feature>